<dbReference type="Gene3D" id="3.40.50.300">
    <property type="entry name" value="P-loop containing nucleotide triphosphate hydrolases"/>
    <property type="match status" value="1"/>
</dbReference>
<protein>
    <recommendedName>
        <fullName evidence="3">AAA domain-containing protein</fullName>
    </recommendedName>
</protein>
<organism evidence="1 2">
    <name type="scientific">Ruminococcus albus</name>
    <dbReference type="NCBI Taxonomy" id="1264"/>
    <lineage>
        <taxon>Bacteria</taxon>
        <taxon>Bacillati</taxon>
        <taxon>Bacillota</taxon>
        <taxon>Clostridia</taxon>
        <taxon>Eubacteriales</taxon>
        <taxon>Oscillospiraceae</taxon>
        <taxon>Ruminococcus</taxon>
    </lineage>
</organism>
<reference evidence="1 2" key="1">
    <citation type="submission" date="2016-10" db="EMBL/GenBank/DDBJ databases">
        <authorList>
            <person name="de Groot N.N."/>
        </authorList>
    </citation>
    <scope>NUCLEOTIDE SEQUENCE [LARGE SCALE GENOMIC DNA]</scope>
    <source>
        <strain evidence="1 2">AR67</strain>
    </source>
</reference>
<dbReference type="InterPro" id="IPR027417">
    <property type="entry name" value="P-loop_NTPase"/>
</dbReference>
<name>A0A1I1PD70_RUMAL</name>
<dbReference type="RefSeq" id="WP_074962847.1">
    <property type="nucleotide sequence ID" value="NZ_FOKQ01000033.1"/>
</dbReference>
<sequence>MKFENVYFITGTAYAGKSTMVKMLAEKHGGIECGENYHDALLPELDKEDFPCLTYTRDLVDWRDFVVRTPDEYERWVDGVSKECEILELRILEGIADKGRPVFVDTNISLETLGKITDRQHVLIMLAEPYISVSRFFDRPDREKQFLYQLLMAEKEPEKALENFRKCLMRINSPERNERFANSGFTVIRRDENRTPAETLELVEKAFGLDKEHFSR</sequence>
<dbReference type="Proteomes" id="UP000182192">
    <property type="component" value="Unassembled WGS sequence"/>
</dbReference>
<dbReference type="AlphaFoldDB" id="A0A1I1PD70"/>
<evidence type="ECO:0000313" key="2">
    <source>
        <dbReference type="Proteomes" id="UP000182192"/>
    </source>
</evidence>
<dbReference type="EMBL" id="FOKQ01000033">
    <property type="protein sequence ID" value="SFD07797.1"/>
    <property type="molecule type" value="Genomic_DNA"/>
</dbReference>
<dbReference type="SUPFAM" id="SSF52540">
    <property type="entry name" value="P-loop containing nucleoside triphosphate hydrolases"/>
    <property type="match status" value="1"/>
</dbReference>
<evidence type="ECO:0008006" key="3">
    <source>
        <dbReference type="Google" id="ProtNLM"/>
    </source>
</evidence>
<accession>A0A1I1PD70</accession>
<proteinExistence type="predicted"/>
<evidence type="ECO:0000313" key="1">
    <source>
        <dbReference type="EMBL" id="SFD07797.1"/>
    </source>
</evidence>
<gene>
    <name evidence="1" type="ORF">SAMN02910406_03035</name>
</gene>